<dbReference type="RefSeq" id="WP_225688847.1">
    <property type="nucleotide sequence ID" value="NZ_JAERSE020000003.1"/>
</dbReference>
<name>A0ABS8A1H8_9FLAO</name>
<sequence>MKKFFLIVSLSISTISFSQQADFLKIRKYRVNYLDTKIQETSGLSLLNGKLYTFNDSGNTPDLFEINKDNGEIVQIFKTNLINTDWEALTNDGENFYVGDFGNNTGTRKDLAIYKVPYEKLKQINTNQVSGSERPLDGIVISFFYPEQTDFTPKNLKTDFDAEAMIYLNGKIHLFTKEWASKSTTHYIIDPTISEKQEAKKIEAFKTNFVVTDAAYFEKKLYLVGYTKKTEVFLNIYTETEPGIFFKENPKHYYLGTALSIGQIEGVAVDGSGIYISGEKFHSPLGGAKQSLYFIPKDKLKD</sequence>
<evidence type="ECO:0000256" key="1">
    <source>
        <dbReference type="SAM" id="SignalP"/>
    </source>
</evidence>
<comment type="caution">
    <text evidence="2">The sequence shown here is derived from an EMBL/GenBank/DDBJ whole genome shotgun (WGS) entry which is preliminary data.</text>
</comment>
<dbReference type="Proteomes" id="UP000618240">
    <property type="component" value="Unassembled WGS sequence"/>
</dbReference>
<feature type="chain" id="PRO_5046661539" evidence="1">
    <location>
        <begin position="22"/>
        <end position="302"/>
    </location>
</feature>
<accession>A0ABS8A1H8</accession>
<dbReference type="EMBL" id="JAERSE020000003">
    <property type="protein sequence ID" value="MCA6067841.1"/>
    <property type="molecule type" value="Genomic_DNA"/>
</dbReference>
<gene>
    <name evidence="2" type="ORF">JI747_011670</name>
</gene>
<keyword evidence="1" id="KW-0732">Signal</keyword>
<dbReference type="SUPFAM" id="SSF69304">
    <property type="entry name" value="Tricorn protease N-terminal domain"/>
    <property type="match status" value="1"/>
</dbReference>
<feature type="signal peptide" evidence="1">
    <location>
        <begin position="1"/>
        <end position="21"/>
    </location>
</feature>
<reference evidence="2 3" key="1">
    <citation type="submission" date="2021-09" db="EMBL/GenBank/DDBJ databases">
        <title>Genome sequencing and assembly of Chryseobacterium sp. RG1.</title>
        <authorList>
            <person name="Chhetri G."/>
        </authorList>
    </citation>
    <scope>NUCLEOTIDE SEQUENCE [LARGE SCALE GENOMIC DNA]</scope>
    <source>
        <strain evidence="2 3">RG1</strain>
    </source>
</reference>
<keyword evidence="3" id="KW-1185">Reference proteome</keyword>
<evidence type="ECO:0000313" key="2">
    <source>
        <dbReference type="EMBL" id="MCA6067841.1"/>
    </source>
</evidence>
<evidence type="ECO:0000313" key="3">
    <source>
        <dbReference type="Proteomes" id="UP000618240"/>
    </source>
</evidence>
<protein>
    <submittedName>
        <fullName evidence="2">Uncharacterized protein</fullName>
    </submittedName>
</protein>
<organism evidence="2 3">
    <name type="scientific">Chryseobacterium tagetis</name>
    <dbReference type="NCBI Taxonomy" id="2801334"/>
    <lineage>
        <taxon>Bacteria</taxon>
        <taxon>Pseudomonadati</taxon>
        <taxon>Bacteroidota</taxon>
        <taxon>Flavobacteriia</taxon>
        <taxon>Flavobacteriales</taxon>
        <taxon>Weeksellaceae</taxon>
        <taxon>Chryseobacterium group</taxon>
        <taxon>Chryseobacterium</taxon>
    </lineage>
</organism>
<proteinExistence type="predicted"/>